<dbReference type="CDD" id="cd01173">
    <property type="entry name" value="pyridoxal_pyridoxamine_kinase"/>
    <property type="match status" value="1"/>
</dbReference>
<dbReference type="PROSITE" id="PS51257">
    <property type="entry name" value="PROKAR_LIPOPROTEIN"/>
    <property type="match status" value="1"/>
</dbReference>
<dbReference type="EC" id="2.7.1.35" evidence="1"/>
<dbReference type="InterPro" id="IPR029056">
    <property type="entry name" value="Ribokinase-like"/>
</dbReference>
<protein>
    <recommendedName>
        <fullName evidence="1">pyridoxal kinase</fullName>
        <ecNumber evidence="1">2.7.1.35</ecNumber>
    </recommendedName>
</protein>
<gene>
    <name evidence="7" type="ORF">HZF24_14310</name>
</gene>
<name>A0A974BMA9_SEDHY</name>
<dbReference type="Pfam" id="PF08543">
    <property type="entry name" value="Phos_pyr_kin"/>
    <property type="match status" value="1"/>
</dbReference>
<reference evidence="7" key="1">
    <citation type="submission" date="2020-07" db="EMBL/GenBank/DDBJ databases">
        <title>Genomic analysis of a strain of Sedimentibacter Hydroxybenzoicus DSM7310.</title>
        <authorList>
            <person name="Ma S."/>
        </authorList>
    </citation>
    <scope>NUCLEOTIDE SEQUENCE</scope>
    <source>
        <strain evidence="7">DSM 7310</strain>
    </source>
</reference>
<dbReference type="GO" id="GO:0008478">
    <property type="term" value="F:pyridoxal kinase activity"/>
    <property type="evidence" value="ECO:0007669"/>
    <property type="project" value="UniProtKB-EC"/>
</dbReference>
<keyword evidence="5" id="KW-0067">ATP-binding</keyword>
<evidence type="ECO:0000256" key="4">
    <source>
        <dbReference type="ARBA" id="ARBA00022777"/>
    </source>
</evidence>
<evidence type="ECO:0000256" key="2">
    <source>
        <dbReference type="ARBA" id="ARBA00022679"/>
    </source>
</evidence>
<evidence type="ECO:0000256" key="5">
    <source>
        <dbReference type="ARBA" id="ARBA00022840"/>
    </source>
</evidence>
<dbReference type="NCBIfam" id="NF005491">
    <property type="entry name" value="PRK07105.1"/>
    <property type="match status" value="1"/>
</dbReference>
<evidence type="ECO:0000259" key="6">
    <source>
        <dbReference type="Pfam" id="PF08543"/>
    </source>
</evidence>
<evidence type="ECO:0000256" key="3">
    <source>
        <dbReference type="ARBA" id="ARBA00022741"/>
    </source>
</evidence>
<dbReference type="GO" id="GO:0005524">
    <property type="term" value="F:ATP binding"/>
    <property type="evidence" value="ECO:0007669"/>
    <property type="project" value="UniProtKB-KW"/>
</dbReference>
<dbReference type="InterPro" id="IPR013749">
    <property type="entry name" value="PM/HMP-P_kinase-1"/>
</dbReference>
<dbReference type="EMBL" id="JACBNQ010000020">
    <property type="protein sequence ID" value="NYB75317.1"/>
    <property type="molecule type" value="Genomic_DNA"/>
</dbReference>
<organism evidence="7 8">
    <name type="scientific">Sedimentibacter hydroxybenzoicus DSM 7310</name>
    <dbReference type="NCBI Taxonomy" id="1123245"/>
    <lineage>
        <taxon>Bacteria</taxon>
        <taxon>Bacillati</taxon>
        <taxon>Bacillota</taxon>
        <taxon>Tissierellia</taxon>
        <taxon>Sedimentibacter</taxon>
    </lineage>
</organism>
<dbReference type="InterPro" id="IPR004625">
    <property type="entry name" value="PyrdxlKinase"/>
</dbReference>
<proteinExistence type="predicted"/>
<keyword evidence="2 7" id="KW-0808">Transferase</keyword>
<evidence type="ECO:0000313" key="7">
    <source>
        <dbReference type="EMBL" id="NYB75317.1"/>
    </source>
</evidence>
<dbReference type="SUPFAM" id="SSF53613">
    <property type="entry name" value="Ribokinase-like"/>
    <property type="match status" value="1"/>
</dbReference>
<dbReference type="AlphaFoldDB" id="A0A974BMA9"/>
<feature type="domain" description="Pyridoxamine kinase/Phosphomethylpyrimidine kinase" evidence="6">
    <location>
        <begin position="80"/>
        <end position="258"/>
    </location>
</feature>
<evidence type="ECO:0000256" key="1">
    <source>
        <dbReference type="ARBA" id="ARBA00012104"/>
    </source>
</evidence>
<sequence>MHNIPKVAAIHDMSGIGRCSMTVIMPVMSALGCQVCPLPTALLSSHSEFKDFYFFDFTDHMEEYFNMWEKNNAVFDCVYSGFIGSEKQIDIMKSIIGRVKKINNPLIVVDPVMGDHGVIYQTYTNAMVEKMNTLVSVADIITPNLTEAEILLREKYTSEKINIEKLKQYLKRLCDMGPSISVITGVITEDGEHINGCYDKINDKFYKVPFDYVNKRYPGTGDLFTSLFLGYLLQGKSLPEAMEYASVFVSKAVTATYEAETPGSEGVLFEKIMKELYVEKENFIYTQM</sequence>
<comment type="caution">
    <text evidence="7">The sequence shown here is derived from an EMBL/GenBank/DDBJ whole genome shotgun (WGS) entry which is preliminary data.</text>
</comment>
<dbReference type="Gene3D" id="3.40.1190.20">
    <property type="match status" value="1"/>
</dbReference>
<keyword evidence="4 7" id="KW-0418">Kinase</keyword>
<keyword evidence="8" id="KW-1185">Reference proteome</keyword>
<evidence type="ECO:0000313" key="8">
    <source>
        <dbReference type="Proteomes" id="UP000611629"/>
    </source>
</evidence>
<dbReference type="GO" id="GO:0009443">
    <property type="term" value="P:pyridoxal 5'-phosphate salvage"/>
    <property type="evidence" value="ECO:0007669"/>
    <property type="project" value="InterPro"/>
</dbReference>
<dbReference type="PANTHER" id="PTHR10534">
    <property type="entry name" value="PYRIDOXAL KINASE"/>
    <property type="match status" value="1"/>
</dbReference>
<dbReference type="RefSeq" id="WP_179239023.1">
    <property type="nucleotide sequence ID" value="NZ_JACBNQ010000020.1"/>
</dbReference>
<keyword evidence="3" id="KW-0547">Nucleotide-binding</keyword>
<dbReference type="GO" id="GO:0005829">
    <property type="term" value="C:cytosol"/>
    <property type="evidence" value="ECO:0007669"/>
    <property type="project" value="TreeGrafter"/>
</dbReference>
<accession>A0A974BMA9</accession>
<dbReference type="PANTHER" id="PTHR10534:SF2">
    <property type="entry name" value="PYRIDOXAL KINASE"/>
    <property type="match status" value="1"/>
</dbReference>
<dbReference type="Proteomes" id="UP000611629">
    <property type="component" value="Unassembled WGS sequence"/>
</dbReference>